<proteinExistence type="predicted"/>
<dbReference type="OrthoDB" id="5839913at2759"/>
<evidence type="ECO:0000313" key="1">
    <source>
        <dbReference type="EMBL" id="VDK54614.1"/>
    </source>
</evidence>
<dbReference type="EMBL" id="UYRV01007430">
    <property type="protein sequence ID" value="VDK54614.1"/>
    <property type="molecule type" value="Genomic_DNA"/>
</dbReference>
<sequence>MGQLYTIYGVCSSGVEVPLLYAISTKKAEQASVVPPAPRIVLDYECVSGGYGAGLRLPSCAGLERQRDRFGVRPFCAQKSNEVAGLTWYEGMFADLWDKHGIKELRTANLAEGCHSQLNTLVDTDHLPLRELIEVLRNLDSETESARTTLEQYPAHVIYIRPKDRERREKTASEMRFTEQYNGGISRHRIEECCRTKSRHVSDKTI</sequence>
<evidence type="ECO:0000313" key="2">
    <source>
        <dbReference type="Proteomes" id="UP000271889"/>
    </source>
</evidence>
<gene>
    <name evidence="1" type="ORF">CGOC_LOCUS3060</name>
</gene>
<name>A0A3P6SHT9_CYLGO</name>
<dbReference type="AlphaFoldDB" id="A0A3P6SHT9"/>
<protein>
    <submittedName>
        <fullName evidence="1">Uncharacterized protein</fullName>
    </submittedName>
</protein>
<reference evidence="1 2" key="1">
    <citation type="submission" date="2018-11" db="EMBL/GenBank/DDBJ databases">
        <authorList>
            <consortium name="Pathogen Informatics"/>
        </authorList>
    </citation>
    <scope>NUCLEOTIDE SEQUENCE [LARGE SCALE GENOMIC DNA]</scope>
</reference>
<organism evidence="1 2">
    <name type="scientific">Cylicostephanus goldi</name>
    <name type="common">Nematode worm</name>
    <dbReference type="NCBI Taxonomy" id="71465"/>
    <lineage>
        <taxon>Eukaryota</taxon>
        <taxon>Metazoa</taxon>
        <taxon>Ecdysozoa</taxon>
        <taxon>Nematoda</taxon>
        <taxon>Chromadorea</taxon>
        <taxon>Rhabditida</taxon>
        <taxon>Rhabditina</taxon>
        <taxon>Rhabditomorpha</taxon>
        <taxon>Strongyloidea</taxon>
        <taxon>Strongylidae</taxon>
        <taxon>Cylicostephanus</taxon>
    </lineage>
</organism>
<accession>A0A3P6SHT9</accession>
<keyword evidence="2" id="KW-1185">Reference proteome</keyword>
<dbReference type="Proteomes" id="UP000271889">
    <property type="component" value="Unassembled WGS sequence"/>
</dbReference>